<feature type="region of interest" description="Disordered" evidence="1">
    <location>
        <begin position="258"/>
        <end position="280"/>
    </location>
</feature>
<evidence type="ECO:0000256" key="1">
    <source>
        <dbReference type="SAM" id="MobiDB-lite"/>
    </source>
</evidence>
<name>A0A0K0DUS2_STRER</name>
<keyword evidence="2" id="KW-1185">Reference proteome</keyword>
<proteinExistence type="predicted"/>
<feature type="compositionally biased region" description="Basic and acidic residues" evidence="1">
    <location>
        <begin position="268"/>
        <end position="280"/>
    </location>
</feature>
<evidence type="ECO:0000313" key="3">
    <source>
        <dbReference type="WBParaSite" id="SSTP_0000098800.1"/>
    </source>
</evidence>
<protein>
    <submittedName>
        <fullName evidence="3">DDE_Tnp_1_7 domain-containing protein</fullName>
    </submittedName>
</protein>
<organism evidence="3">
    <name type="scientific">Strongyloides stercoralis</name>
    <name type="common">Threadworm</name>
    <dbReference type="NCBI Taxonomy" id="6248"/>
    <lineage>
        <taxon>Eukaryota</taxon>
        <taxon>Metazoa</taxon>
        <taxon>Ecdysozoa</taxon>
        <taxon>Nematoda</taxon>
        <taxon>Chromadorea</taxon>
        <taxon>Rhabditida</taxon>
        <taxon>Tylenchina</taxon>
        <taxon>Panagrolaimomorpha</taxon>
        <taxon>Strongyloidoidea</taxon>
        <taxon>Strongyloididae</taxon>
        <taxon>Strongyloides</taxon>
    </lineage>
</organism>
<sequence>MDDTMLSSCFLEDYLKPEDYFLNDEVMFDEDNTTCESTITSDAKSLDNNTVFESIELSEISPKDEYTSSESSFQLDIDNECRLNFSSCIEKEAQLLNFSFVNHVNDSNIVNKEKMKLLERFMNEKDFEEDNFYISDSKRNDLFDIDTELVTPANFSFKINNEVQSSIKYDTRRKKGRISMVERYWKTKVDPNKKYSAKMIKKCLDMVIIDDMEHIITELVDGSSVPIPWNYFPLHALKKLCPIKKFFKEKANDRKKRQNKLYKNMIKGTDDSKESVETME</sequence>
<dbReference type="WBParaSite" id="SSTP_0000098800.1">
    <property type="protein sequence ID" value="SSTP_0000098800.1"/>
    <property type="gene ID" value="SSTP_0000098800"/>
</dbReference>
<dbReference type="WBParaSite" id="TCONS_00008514.p1">
    <property type="protein sequence ID" value="TCONS_00008514.p1"/>
    <property type="gene ID" value="XLOC_006451"/>
</dbReference>
<reference evidence="3" key="1">
    <citation type="submission" date="2015-08" db="UniProtKB">
        <authorList>
            <consortium name="WormBaseParasite"/>
        </authorList>
    </citation>
    <scope>IDENTIFICATION</scope>
</reference>
<dbReference type="Proteomes" id="UP000035681">
    <property type="component" value="Unplaced"/>
</dbReference>
<dbReference type="AlphaFoldDB" id="A0A0K0DUS2"/>
<evidence type="ECO:0000313" key="2">
    <source>
        <dbReference type="Proteomes" id="UP000035681"/>
    </source>
</evidence>
<accession>A0A0K0DUS2</accession>